<sequence length="168" mass="18785">MSWYRSFYGSLTSRSLLFAEDKKFPLLEFSPSHTQSPRNLKKLRRLGQTGKRGQRTVLGAGRWRPSSQATQYREVEGRYASPSVGGGLECPSLLDYKDRHAQRRGGQLRSETPAQRSLGSEVSGQPKSRREGRKELLIRSIARRFLAGLRASSSRSGFSRAAGAVWLA</sequence>
<reference evidence="3" key="1">
    <citation type="journal article" date="2013" name="Science">
        <title>Comparative analysis of bat genomes provides insight into the evolution of flight and immunity.</title>
        <authorList>
            <person name="Zhang G."/>
            <person name="Cowled C."/>
            <person name="Shi Z."/>
            <person name="Huang Z."/>
            <person name="Bishop-Lilly K.A."/>
            <person name="Fang X."/>
            <person name="Wynne J.W."/>
            <person name="Xiong Z."/>
            <person name="Baker M.L."/>
            <person name="Zhao W."/>
            <person name="Tachedjian M."/>
            <person name="Zhu Y."/>
            <person name="Zhou P."/>
            <person name="Jiang X."/>
            <person name="Ng J."/>
            <person name="Yang L."/>
            <person name="Wu L."/>
            <person name="Xiao J."/>
            <person name="Feng Y."/>
            <person name="Chen Y."/>
            <person name="Sun X."/>
            <person name="Zhang Y."/>
            <person name="Marsh G.A."/>
            <person name="Crameri G."/>
            <person name="Broder C.C."/>
            <person name="Frey K.G."/>
            <person name="Wang L.F."/>
            <person name="Wang J."/>
        </authorList>
    </citation>
    <scope>NUCLEOTIDE SEQUENCE [LARGE SCALE GENOMIC DNA]</scope>
</reference>
<accession>L5K541</accession>
<name>L5K541_PTEAL</name>
<dbReference type="AlphaFoldDB" id="L5K541"/>
<organism evidence="2 3">
    <name type="scientific">Pteropus alecto</name>
    <name type="common">Black flying fox</name>
    <dbReference type="NCBI Taxonomy" id="9402"/>
    <lineage>
        <taxon>Eukaryota</taxon>
        <taxon>Metazoa</taxon>
        <taxon>Chordata</taxon>
        <taxon>Craniata</taxon>
        <taxon>Vertebrata</taxon>
        <taxon>Euteleostomi</taxon>
        <taxon>Mammalia</taxon>
        <taxon>Eutheria</taxon>
        <taxon>Laurasiatheria</taxon>
        <taxon>Chiroptera</taxon>
        <taxon>Yinpterochiroptera</taxon>
        <taxon>Pteropodoidea</taxon>
        <taxon>Pteropodidae</taxon>
        <taxon>Pteropodinae</taxon>
        <taxon>Pteropus</taxon>
    </lineage>
</organism>
<protein>
    <submittedName>
        <fullName evidence="2">Uncharacterized protein</fullName>
    </submittedName>
</protein>
<evidence type="ECO:0000313" key="2">
    <source>
        <dbReference type="EMBL" id="ELK06457.1"/>
    </source>
</evidence>
<proteinExistence type="predicted"/>
<evidence type="ECO:0000256" key="1">
    <source>
        <dbReference type="SAM" id="MobiDB-lite"/>
    </source>
</evidence>
<keyword evidence="3" id="KW-1185">Reference proteome</keyword>
<dbReference type="EMBL" id="KB031030">
    <property type="protein sequence ID" value="ELK06457.1"/>
    <property type="molecule type" value="Genomic_DNA"/>
</dbReference>
<gene>
    <name evidence="2" type="ORF">PAL_GLEAN10022670</name>
</gene>
<feature type="region of interest" description="Disordered" evidence="1">
    <location>
        <begin position="59"/>
        <end position="133"/>
    </location>
</feature>
<dbReference type="InParanoid" id="L5K541"/>
<evidence type="ECO:0000313" key="3">
    <source>
        <dbReference type="Proteomes" id="UP000010552"/>
    </source>
</evidence>
<dbReference type="Proteomes" id="UP000010552">
    <property type="component" value="Unassembled WGS sequence"/>
</dbReference>
<feature type="compositionally biased region" description="Polar residues" evidence="1">
    <location>
        <begin position="109"/>
        <end position="126"/>
    </location>
</feature>